<gene>
    <name evidence="4" type="ORF">C5167_035429</name>
</gene>
<feature type="domain" description="Protein kinase" evidence="3">
    <location>
        <begin position="46"/>
        <end position="296"/>
    </location>
</feature>
<dbReference type="Pfam" id="PF00069">
    <property type="entry name" value="Pkinase"/>
    <property type="match status" value="1"/>
</dbReference>
<dbReference type="GO" id="GO:0008353">
    <property type="term" value="F:RNA polymerase II CTD heptapeptide repeat kinase activity"/>
    <property type="evidence" value="ECO:0007669"/>
    <property type="project" value="TreeGrafter"/>
</dbReference>
<dbReference type="EMBL" id="CM010721">
    <property type="protein sequence ID" value="RZC72201.1"/>
    <property type="molecule type" value="Genomic_DNA"/>
</dbReference>
<keyword evidence="1" id="KW-0547">Nucleotide-binding</keyword>
<dbReference type="Gene3D" id="3.30.200.20">
    <property type="entry name" value="Phosphorylase Kinase, domain 1"/>
    <property type="match status" value="1"/>
</dbReference>
<dbReference type="InterPro" id="IPR050108">
    <property type="entry name" value="CDK"/>
</dbReference>
<dbReference type="PROSITE" id="PS50011">
    <property type="entry name" value="PROTEIN_KINASE_DOM"/>
    <property type="match status" value="1"/>
</dbReference>
<dbReference type="InterPro" id="IPR011009">
    <property type="entry name" value="Kinase-like_dom_sf"/>
</dbReference>
<dbReference type="GO" id="GO:0000307">
    <property type="term" value="C:cyclin-dependent protein kinase holoenzyme complex"/>
    <property type="evidence" value="ECO:0007669"/>
    <property type="project" value="TreeGrafter"/>
</dbReference>
<dbReference type="PANTHER" id="PTHR24056:SF228">
    <property type="entry name" value="PROTEIN IMPAIRED IN BABA-INDUCED STERILITY 1"/>
    <property type="match status" value="1"/>
</dbReference>
<dbReference type="GO" id="GO:0032968">
    <property type="term" value="P:positive regulation of transcription elongation by RNA polymerase II"/>
    <property type="evidence" value="ECO:0007669"/>
    <property type="project" value="TreeGrafter"/>
</dbReference>
<reference evidence="4 5" key="1">
    <citation type="journal article" date="2018" name="Science">
        <title>The opium poppy genome and morphinan production.</title>
        <authorList>
            <person name="Guo L."/>
            <person name="Winzer T."/>
            <person name="Yang X."/>
            <person name="Li Y."/>
            <person name="Ning Z."/>
            <person name="He Z."/>
            <person name="Teodor R."/>
            <person name="Lu Y."/>
            <person name="Bowser T.A."/>
            <person name="Graham I.A."/>
            <person name="Ye K."/>
        </authorList>
    </citation>
    <scope>NUCLEOTIDE SEQUENCE [LARGE SCALE GENOMIC DNA]</scope>
    <source>
        <strain evidence="5">cv. HN1</strain>
        <tissue evidence="4">Leaves</tissue>
    </source>
</reference>
<dbReference type="Gramene" id="RZC72201">
    <property type="protein sequence ID" value="RZC72201"/>
    <property type="gene ID" value="C5167_035429"/>
</dbReference>
<dbReference type="Proteomes" id="UP000316621">
    <property type="component" value="Chromosome 7"/>
</dbReference>
<dbReference type="GO" id="GO:0005634">
    <property type="term" value="C:nucleus"/>
    <property type="evidence" value="ECO:0007669"/>
    <property type="project" value="TreeGrafter"/>
</dbReference>
<accession>A0A4Y7KJ37</accession>
<evidence type="ECO:0000256" key="2">
    <source>
        <dbReference type="ARBA" id="ARBA00022840"/>
    </source>
</evidence>
<protein>
    <recommendedName>
        <fullName evidence="3">Protein kinase domain-containing protein</fullName>
    </recommendedName>
</protein>
<evidence type="ECO:0000313" key="5">
    <source>
        <dbReference type="Proteomes" id="UP000316621"/>
    </source>
</evidence>
<evidence type="ECO:0000259" key="3">
    <source>
        <dbReference type="PROSITE" id="PS50011"/>
    </source>
</evidence>
<evidence type="ECO:0000256" key="1">
    <source>
        <dbReference type="ARBA" id="ARBA00022741"/>
    </source>
</evidence>
<keyword evidence="5" id="KW-1185">Reference proteome</keyword>
<evidence type="ECO:0000313" key="4">
    <source>
        <dbReference type="EMBL" id="RZC72201.1"/>
    </source>
</evidence>
<keyword evidence="2" id="KW-0067">ATP-binding</keyword>
<dbReference type="SUPFAM" id="SSF56112">
    <property type="entry name" value="Protein kinase-like (PK-like)"/>
    <property type="match status" value="1"/>
</dbReference>
<dbReference type="AlphaFoldDB" id="A0A4Y7KJ37"/>
<dbReference type="PANTHER" id="PTHR24056">
    <property type="entry name" value="CELL DIVISION PROTEIN KINASE"/>
    <property type="match status" value="1"/>
</dbReference>
<name>A0A4Y7KJ37_PAPSO</name>
<organism evidence="4 5">
    <name type="scientific">Papaver somniferum</name>
    <name type="common">Opium poppy</name>
    <dbReference type="NCBI Taxonomy" id="3469"/>
    <lineage>
        <taxon>Eukaryota</taxon>
        <taxon>Viridiplantae</taxon>
        <taxon>Streptophyta</taxon>
        <taxon>Embryophyta</taxon>
        <taxon>Tracheophyta</taxon>
        <taxon>Spermatophyta</taxon>
        <taxon>Magnoliopsida</taxon>
        <taxon>Ranunculales</taxon>
        <taxon>Papaveraceae</taxon>
        <taxon>Papaveroideae</taxon>
        <taxon>Papaver</taxon>
    </lineage>
</organism>
<dbReference type="STRING" id="3469.A0A4Y7KJ37"/>
<dbReference type="InterPro" id="IPR000719">
    <property type="entry name" value="Prot_kinase_dom"/>
</dbReference>
<dbReference type="GO" id="GO:0005524">
    <property type="term" value="F:ATP binding"/>
    <property type="evidence" value="ECO:0007669"/>
    <property type="project" value="UniProtKB-KW"/>
</dbReference>
<dbReference type="Gene3D" id="1.10.510.10">
    <property type="entry name" value="Transferase(Phosphotransferase) domain 1"/>
    <property type="match status" value="1"/>
</dbReference>
<sequence>MNTKIMLSILVPQSMLAGFDLNLQTKNRKGIGSVNKSRIKQEIGDVNLKRRVGFGEQVVASWASWLSVVAREAIHGWIPLRVESFEKLEKKVRFDNFEPESVRFMSREIMILRKLEGLITSRLSTSVYLVFEYTEHDIAGLSSCLDIKFSESQVKCYMHQLLSGLEHCHSRGIMHSNIKGSNLLVSDDGALKIADFGLKNFVSVGHIQPLTSRVVTLWVQVADVVDWADLGSRGRTKFAGEGSKEVQQQLQESMRGSVAVVATEVQCRERGSGDGSDCRPEYKEKRGFPLQISEIQ</sequence>
<proteinExistence type="predicted"/>